<comment type="similarity">
    <text evidence="1 2">Belongs to the OprB family.</text>
</comment>
<keyword evidence="2" id="KW-0732">Signal</keyword>
<evidence type="ECO:0000313" key="4">
    <source>
        <dbReference type="Proteomes" id="UP000823786"/>
    </source>
</evidence>
<proteinExistence type="inferred from homology"/>
<comment type="caution">
    <text evidence="3">The sequence shown here is derived from an EMBL/GenBank/DDBJ whole genome shotgun (WGS) entry which is preliminary data.</text>
</comment>
<accession>A0ABS4EU67</accession>
<dbReference type="PANTHER" id="PTHR37944">
    <property type="entry name" value="PORIN B"/>
    <property type="match status" value="1"/>
</dbReference>
<dbReference type="Proteomes" id="UP000823786">
    <property type="component" value="Unassembled WGS sequence"/>
</dbReference>
<name>A0ABS4EU67_9HYPH</name>
<evidence type="ECO:0000256" key="1">
    <source>
        <dbReference type="ARBA" id="ARBA00008769"/>
    </source>
</evidence>
<dbReference type="RefSeq" id="WP_209855758.1">
    <property type="nucleotide sequence ID" value="NZ_JAGGJV010000010.1"/>
</dbReference>
<dbReference type="PANTHER" id="PTHR37944:SF1">
    <property type="entry name" value="PORIN B"/>
    <property type="match status" value="1"/>
</dbReference>
<keyword evidence="4" id="KW-1185">Reference proteome</keyword>
<evidence type="ECO:0000313" key="3">
    <source>
        <dbReference type="EMBL" id="MBP1861472.1"/>
    </source>
</evidence>
<dbReference type="InterPro" id="IPR052932">
    <property type="entry name" value="OprB_Porin"/>
</dbReference>
<dbReference type="EMBL" id="JAGGJV010000010">
    <property type="protein sequence ID" value="MBP1861472.1"/>
    <property type="molecule type" value="Genomic_DNA"/>
</dbReference>
<organism evidence="3 4">
    <name type="scientific">Rhizobium herbae</name>
    <dbReference type="NCBI Taxonomy" id="508661"/>
    <lineage>
        <taxon>Bacteria</taxon>
        <taxon>Pseudomonadati</taxon>
        <taxon>Pseudomonadota</taxon>
        <taxon>Alphaproteobacteria</taxon>
        <taxon>Hyphomicrobiales</taxon>
        <taxon>Rhizobiaceae</taxon>
        <taxon>Rhizobium/Agrobacterium group</taxon>
        <taxon>Rhizobium</taxon>
    </lineage>
</organism>
<dbReference type="InterPro" id="IPR007049">
    <property type="entry name" value="Carb-sel_porin_OprB"/>
</dbReference>
<dbReference type="Pfam" id="PF04966">
    <property type="entry name" value="OprB"/>
    <property type="match status" value="1"/>
</dbReference>
<feature type="chain" id="PRO_5044954381" evidence="2">
    <location>
        <begin position="22"/>
        <end position="456"/>
    </location>
</feature>
<dbReference type="InterPro" id="IPR038673">
    <property type="entry name" value="OprB_sf"/>
</dbReference>
<gene>
    <name evidence="3" type="ORF">J2Z75_005001</name>
</gene>
<feature type="signal peptide" evidence="2">
    <location>
        <begin position="1"/>
        <end position="21"/>
    </location>
</feature>
<evidence type="ECO:0000256" key="2">
    <source>
        <dbReference type="RuleBase" id="RU363072"/>
    </source>
</evidence>
<reference evidence="3 4" key="1">
    <citation type="submission" date="2021-03" db="EMBL/GenBank/DDBJ databases">
        <title>Genomic Encyclopedia of Type Strains, Phase IV (KMG-IV): sequencing the most valuable type-strain genomes for metagenomic binning, comparative biology and taxonomic classification.</title>
        <authorList>
            <person name="Goeker M."/>
        </authorList>
    </citation>
    <scope>NUCLEOTIDE SEQUENCE [LARGE SCALE GENOMIC DNA]</scope>
    <source>
        <strain evidence="3 4">DSM 26427</strain>
    </source>
</reference>
<protein>
    <submittedName>
        <fullName evidence="3">Porin</fullName>
    </submittedName>
</protein>
<sequence length="456" mass="49379">MRVLHTTIVPLLLAFTVPASAENPTLILEDTPPGLPAPVYSGPLADIGKSLHDNGIDLRLSYINIYQNAPDFGFAGGSSVNYGVFLFDVTGHLSSDLRVRFMETVNHPSYNEDGYLFDMSNAFFPVPVVDSGTDLTRLTLEADLFDDRFQVEAGRMGLALDFMTKGFCGGLACINSTQAINLNIPGEPLSVWGGRVAYKPTPITTFGLGIIEDNPDNWQNGNGWDWQSGSSDGYIAIANIRHDETFLDNANPLKFEVGAYHRSAPYEDALYNDGWGNPTFGAAPTIITHDSGTSGVYAQARKVIWSTPSGGLIPENVAVYGGIFHTFGEGQAYPWEAYAGLEYSGFWAENPVATIGASVHYIGLSDERAQYERNARLFFSGVDEAQPKDTFMFDVHGSMGMFGNGILDLGAAYVVNPNTSVLADFSTGRQKDGFVFYATLAFDLSGSLGLSPRRGP</sequence>
<dbReference type="Gene3D" id="2.40.160.180">
    <property type="entry name" value="Carbohydrate-selective porin OprB"/>
    <property type="match status" value="1"/>
</dbReference>